<evidence type="ECO:0000256" key="9">
    <source>
        <dbReference type="PROSITE-ProRule" id="PRU00601"/>
    </source>
</evidence>
<keyword evidence="15" id="KW-1185">Reference proteome</keyword>
<feature type="region of interest" description="Disordered" evidence="11">
    <location>
        <begin position="819"/>
        <end position="871"/>
    </location>
</feature>
<evidence type="ECO:0000256" key="11">
    <source>
        <dbReference type="SAM" id="MobiDB-lite"/>
    </source>
</evidence>
<feature type="region of interest" description="Disordered" evidence="11">
    <location>
        <begin position="409"/>
        <end position="481"/>
    </location>
</feature>
<proteinExistence type="predicted"/>
<feature type="compositionally biased region" description="Basic and acidic residues" evidence="11">
    <location>
        <begin position="822"/>
        <end position="843"/>
    </location>
</feature>
<feature type="zinc finger region" description="C3H1-type" evidence="10">
    <location>
        <begin position="96"/>
        <end position="124"/>
    </location>
</feature>
<feature type="zinc finger region" description="C3H1-type" evidence="10">
    <location>
        <begin position="157"/>
        <end position="185"/>
    </location>
</feature>
<feature type="domain" description="CHY-type" evidence="13">
    <location>
        <begin position="747"/>
        <end position="814"/>
    </location>
</feature>
<evidence type="ECO:0000256" key="4">
    <source>
        <dbReference type="ARBA" id="ARBA00022833"/>
    </source>
</evidence>
<feature type="compositionally biased region" description="Polar residues" evidence="11">
    <location>
        <begin position="409"/>
        <end position="438"/>
    </location>
</feature>
<feature type="domain" description="C3H1-type" evidence="12">
    <location>
        <begin position="38"/>
        <end position="66"/>
    </location>
</feature>
<keyword evidence="5" id="KW-0539">Nucleus</keyword>
<dbReference type="PROSITE" id="PS51266">
    <property type="entry name" value="ZF_CHY"/>
    <property type="match status" value="1"/>
</dbReference>
<dbReference type="PANTHER" id="PTHR46527">
    <property type="entry name" value="NUCLEOPORIN-LIKE PROTEIN 2"/>
    <property type="match status" value="1"/>
</dbReference>
<dbReference type="Gene3D" id="4.10.1000.10">
    <property type="entry name" value="Zinc finger, CCCH-type"/>
    <property type="match status" value="2"/>
</dbReference>
<dbReference type="InterPro" id="IPR008913">
    <property type="entry name" value="Znf_CHY"/>
</dbReference>
<feature type="compositionally biased region" description="Polar residues" evidence="11">
    <location>
        <begin position="727"/>
        <end position="741"/>
    </location>
</feature>
<keyword evidence="2 10" id="KW-0479">Metal-binding</keyword>
<dbReference type="SUPFAM" id="SSF161219">
    <property type="entry name" value="CHY zinc finger-like"/>
    <property type="match status" value="1"/>
</dbReference>
<evidence type="ECO:0000256" key="10">
    <source>
        <dbReference type="PROSITE-ProRule" id="PRU00723"/>
    </source>
</evidence>
<dbReference type="InterPro" id="IPR000571">
    <property type="entry name" value="Znf_CCCH"/>
</dbReference>
<comment type="subcellular location">
    <subcellularLocation>
        <location evidence="1">Nucleus membrane</location>
        <topology evidence="1">Peripheral membrane protein</topology>
        <orientation evidence="1">Cytoplasmic side</orientation>
    </subcellularLocation>
</comment>
<evidence type="ECO:0000256" key="7">
    <source>
        <dbReference type="ARBA" id="ARBA00039886"/>
    </source>
</evidence>
<evidence type="ECO:0000256" key="3">
    <source>
        <dbReference type="ARBA" id="ARBA00022771"/>
    </source>
</evidence>
<feature type="domain" description="C3H1-type" evidence="12">
    <location>
        <begin position="96"/>
        <end position="124"/>
    </location>
</feature>
<evidence type="ECO:0000313" key="15">
    <source>
        <dbReference type="Proteomes" id="UP001159428"/>
    </source>
</evidence>
<keyword evidence="3 9" id="KW-0863">Zinc-finger</keyword>
<feature type="region of interest" description="Disordered" evidence="11">
    <location>
        <begin position="718"/>
        <end position="744"/>
    </location>
</feature>
<dbReference type="EMBL" id="CALNXJ010000002">
    <property type="protein sequence ID" value="CAH3033407.1"/>
    <property type="molecule type" value="Genomic_DNA"/>
</dbReference>
<evidence type="ECO:0000256" key="6">
    <source>
        <dbReference type="ARBA" id="ARBA00037262"/>
    </source>
</evidence>
<dbReference type="PROSITE" id="PS50103">
    <property type="entry name" value="ZF_C3H1"/>
    <property type="match status" value="3"/>
</dbReference>
<evidence type="ECO:0000259" key="13">
    <source>
        <dbReference type="PROSITE" id="PS51266"/>
    </source>
</evidence>
<dbReference type="GO" id="GO:0031965">
    <property type="term" value="C:nuclear membrane"/>
    <property type="evidence" value="ECO:0007669"/>
    <property type="project" value="UniProtKB-SubCell"/>
</dbReference>
<dbReference type="SMART" id="SM00356">
    <property type="entry name" value="ZnF_C3H1"/>
    <property type="match status" value="3"/>
</dbReference>
<comment type="function">
    <text evidence="6">Required for the export of mRNAs containing poly(A) tails from the nucleus into the cytoplasm.</text>
</comment>
<feature type="domain" description="C3H1-type" evidence="12">
    <location>
        <begin position="157"/>
        <end position="185"/>
    </location>
</feature>
<organism evidence="14 15">
    <name type="scientific">Pocillopora meandrina</name>
    <dbReference type="NCBI Taxonomy" id="46732"/>
    <lineage>
        <taxon>Eukaryota</taxon>
        <taxon>Metazoa</taxon>
        <taxon>Cnidaria</taxon>
        <taxon>Anthozoa</taxon>
        <taxon>Hexacorallia</taxon>
        <taxon>Scleractinia</taxon>
        <taxon>Astrocoeniina</taxon>
        <taxon>Pocilloporidae</taxon>
        <taxon>Pocillopora</taxon>
    </lineage>
</organism>
<feature type="zinc finger region" description="C3H1-type" evidence="10">
    <location>
        <begin position="38"/>
        <end position="66"/>
    </location>
</feature>
<dbReference type="InterPro" id="IPR036855">
    <property type="entry name" value="Znf_CCCH_sf"/>
</dbReference>
<evidence type="ECO:0000313" key="14">
    <source>
        <dbReference type="EMBL" id="CAH3033407.1"/>
    </source>
</evidence>
<dbReference type="PANTHER" id="PTHR46527:SF1">
    <property type="entry name" value="NUCLEOPORIN NUP42"/>
    <property type="match status" value="1"/>
</dbReference>
<dbReference type="Proteomes" id="UP001159428">
    <property type="component" value="Unassembled WGS sequence"/>
</dbReference>
<keyword evidence="4 10" id="KW-0862">Zinc</keyword>
<evidence type="ECO:0000256" key="1">
    <source>
        <dbReference type="ARBA" id="ARBA00004335"/>
    </source>
</evidence>
<accession>A0AAU9VLN1</accession>
<dbReference type="Pfam" id="PF00642">
    <property type="entry name" value="zf-CCCH"/>
    <property type="match status" value="1"/>
</dbReference>
<reference evidence="14 15" key="1">
    <citation type="submission" date="2022-05" db="EMBL/GenBank/DDBJ databases">
        <authorList>
            <consortium name="Genoscope - CEA"/>
            <person name="William W."/>
        </authorList>
    </citation>
    <scope>NUCLEOTIDE SEQUENCE [LARGE SCALE GENOMIC DNA]</scope>
</reference>
<dbReference type="SUPFAM" id="SSF90229">
    <property type="entry name" value="CCCH zinc finger"/>
    <property type="match status" value="1"/>
</dbReference>
<gene>
    <name evidence="14" type="ORF">PMEA_00010027</name>
</gene>
<comment type="caution">
    <text evidence="14">The sequence shown here is derived from an EMBL/GenBank/DDBJ whole genome shotgun (WGS) entry which is preliminary data.</text>
</comment>
<evidence type="ECO:0000256" key="8">
    <source>
        <dbReference type="ARBA" id="ARBA00042384"/>
    </source>
</evidence>
<feature type="region of interest" description="Disordered" evidence="11">
    <location>
        <begin position="193"/>
        <end position="218"/>
    </location>
</feature>
<sequence>MALLLLSMSSSSDEFCSVEEFQASASGAFKMADASTTTAITKTCKFFQRKKECKFGNECQFLHPEKPLNLPGVNLTEVKKLHDVPKLLDPSYQEKNSGLQSCRFFKSKRGCAFGNKCRFLHLDLKVSTESEKIEKVSEPDITDQGEEKVTDQHKESSAQRVVCKFFPKEKGCLRGNMCPFAHVTTSIDKTNRKPLAGKVSRKAGNLSSNKKPHSGKDTLKPFMAVKQITEQPVESYIARPDNQNEVIKNKVKAQIPLLPNEAFIAGDKRMGVSEQPHDECKRLRSIEIQQLKKRFKDNYSEITENSCYKIKVKPTDPDWAFKIEAVYLDVSFPEDYPLHIFAASLSKEQLLSEDVIRFVTLKIQQWAVKQEQASIDQGLLKLYFRPFLRWFDRNLESFIVDAGRQVKGSFSSSSTTECEVADNPSQDSLSATASTPDSGMTLESVPVPEESYGNQSINGDRDHLNSTKSQEPSENMKKTDTEHGDIKQALLCHQIEAKKSIGHEEENCTNRTCDANIGFGIMLESKSLKKTVDMDNKCLTSSMEDINHGQMTNNGTDQDKETRITNEKASAVRRGTEIQFRGLDLEENVSTLIGNRIVFTLECNRCKQRIDQQLPGSGSVCKQCIRCASVFAVTYRPAVIHQFSLILGYLDLDGCVPFDVVLPESELKIGCLNCSKETTVKGLQYGANWSWCRHCHSKLGFRMQSTRFQELQNDATQAASLKKGKDSNTSSKPKRLAQNSGIKEGQPLPGNGTCKHYKKSYRWLRFPCCGKCYPCDLCHEEQESHEMKYATRMVCGFCSKEQPYSQRPCNGCKSSVTKSRSTHWEGGKGCRDKLTMSRNDDQKYSQQGKTTSRKAQKRSETKGKGKRNKAK</sequence>
<protein>
    <recommendedName>
        <fullName evidence="7">Nucleoporin NUP42</fullName>
    </recommendedName>
    <alternativeName>
        <fullName evidence="8">Nucleoporin-like protein 2</fullName>
    </alternativeName>
</protein>
<evidence type="ECO:0000259" key="12">
    <source>
        <dbReference type="PROSITE" id="PS50103"/>
    </source>
</evidence>
<dbReference type="GO" id="GO:0008270">
    <property type="term" value="F:zinc ion binding"/>
    <property type="evidence" value="ECO:0007669"/>
    <property type="project" value="UniProtKB-KW"/>
</dbReference>
<dbReference type="InterPro" id="IPR051767">
    <property type="entry name" value="Nucleoporin_NUP42"/>
</dbReference>
<name>A0AAU9VLN1_9CNID</name>
<dbReference type="InterPro" id="IPR037274">
    <property type="entry name" value="Znf_CHY_sf"/>
</dbReference>
<dbReference type="Pfam" id="PF05495">
    <property type="entry name" value="zf-CHY"/>
    <property type="match status" value="1"/>
</dbReference>
<evidence type="ECO:0000256" key="2">
    <source>
        <dbReference type="ARBA" id="ARBA00022723"/>
    </source>
</evidence>
<dbReference type="AlphaFoldDB" id="A0AAU9VLN1"/>
<evidence type="ECO:0000256" key="5">
    <source>
        <dbReference type="ARBA" id="ARBA00023242"/>
    </source>
</evidence>